<organism evidence="2 3">
    <name type="scientific">Bombiscardovia nodaiensis</name>
    <dbReference type="NCBI Taxonomy" id="2932181"/>
    <lineage>
        <taxon>Bacteria</taxon>
        <taxon>Bacillati</taxon>
        <taxon>Actinomycetota</taxon>
        <taxon>Actinomycetes</taxon>
        <taxon>Bifidobacteriales</taxon>
        <taxon>Bifidobacteriaceae</taxon>
        <taxon>Bombiscardovia</taxon>
    </lineage>
</organism>
<evidence type="ECO:0008006" key="4">
    <source>
        <dbReference type="Google" id="ProtNLM"/>
    </source>
</evidence>
<evidence type="ECO:0000313" key="2">
    <source>
        <dbReference type="EMBL" id="BDR53025.1"/>
    </source>
</evidence>
<reference evidence="2 3" key="1">
    <citation type="journal article" date="2023" name="Microbiol. Spectr.">
        <title>Symbiosis of Carpenter Bees with Uncharacterized Lactic Acid Bacteria Showing NAD Auxotrophy.</title>
        <authorList>
            <person name="Kawasaki S."/>
            <person name="Ozawa K."/>
            <person name="Mori T."/>
            <person name="Yamamoto A."/>
            <person name="Ito M."/>
            <person name="Ohkuma M."/>
            <person name="Sakamoto M."/>
            <person name="Matsutani M."/>
        </authorList>
    </citation>
    <scope>NUCLEOTIDE SEQUENCE [LARGE SCALE GENOMIC DNA]</scope>
    <source>
        <strain evidence="2 3">Kim37-2</strain>
    </source>
</reference>
<dbReference type="EMBL" id="AP026798">
    <property type="protein sequence ID" value="BDR53025.1"/>
    <property type="molecule type" value="Genomic_DNA"/>
</dbReference>
<keyword evidence="1" id="KW-0472">Membrane</keyword>
<proteinExistence type="predicted"/>
<evidence type="ECO:0000256" key="1">
    <source>
        <dbReference type="SAM" id="Phobius"/>
    </source>
</evidence>
<name>A0ABN6SA33_9BIFI</name>
<protein>
    <recommendedName>
        <fullName evidence="4">Integral membrane protein</fullName>
    </recommendedName>
</protein>
<sequence>MRQNEEDQWTPSDIVVGVGFFGSILLGQVLPFAVGIAVVARWLPCGAVRAWAHGWAEVLGAIVLFLVFFFGSMMTDKLVAVLLGQTTQNSVVKRIGQEVAGILLLMALLYAFFEDWRALLPAALLVTALSVSLNLLISKLIDWDEQRHRKE</sequence>
<evidence type="ECO:0000313" key="3">
    <source>
        <dbReference type="Proteomes" id="UP001321766"/>
    </source>
</evidence>
<dbReference type="Proteomes" id="UP001321766">
    <property type="component" value="Chromosome"/>
</dbReference>
<accession>A0ABN6SA33</accession>
<feature type="transmembrane region" description="Helical" evidence="1">
    <location>
        <begin position="58"/>
        <end position="83"/>
    </location>
</feature>
<keyword evidence="3" id="KW-1185">Reference proteome</keyword>
<feature type="transmembrane region" description="Helical" evidence="1">
    <location>
        <begin position="95"/>
        <end position="113"/>
    </location>
</feature>
<feature type="transmembrane region" description="Helical" evidence="1">
    <location>
        <begin position="119"/>
        <end position="141"/>
    </location>
</feature>
<feature type="transmembrane region" description="Helical" evidence="1">
    <location>
        <begin position="12"/>
        <end position="38"/>
    </location>
</feature>
<keyword evidence="1" id="KW-0812">Transmembrane</keyword>
<keyword evidence="1" id="KW-1133">Transmembrane helix</keyword>
<gene>
    <name evidence="2" type="ORF">KIM372_09320</name>
</gene>